<dbReference type="HOGENOM" id="CLU_2923586_0_0_1"/>
<gene>
    <name evidence="1" type="ORF">PISMIDRAFT_682281</name>
</gene>
<reference evidence="1 2" key="1">
    <citation type="submission" date="2014-04" db="EMBL/GenBank/DDBJ databases">
        <authorList>
            <consortium name="DOE Joint Genome Institute"/>
            <person name="Kuo A."/>
            <person name="Kohler A."/>
            <person name="Costa M.D."/>
            <person name="Nagy L.G."/>
            <person name="Floudas D."/>
            <person name="Copeland A."/>
            <person name="Barry K.W."/>
            <person name="Cichocki N."/>
            <person name="Veneault-Fourrey C."/>
            <person name="LaButti K."/>
            <person name="Lindquist E.A."/>
            <person name="Lipzen A."/>
            <person name="Lundell T."/>
            <person name="Morin E."/>
            <person name="Murat C."/>
            <person name="Sun H."/>
            <person name="Tunlid A."/>
            <person name="Henrissat B."/>
            <person name="Grigoriev I.V."/>
            <person name="Hibbett D.S."/>
            <person name="Martin F."/>
            <person name="Nordberg H.P."/>
            <person name="Cantor M.N."/>
            <person name="Hua S.X."/>
        </authorList>
    </citation>
    <scope>NUCLEOTIDE SEQUENCE [LARGE SCALE GENOMIC DNA]</scope>
    <source>
        <strain evidence="1 2">441</strain>
    </source>
</reference>
<protein>
    <submittedName>
        <fullName evidence="1">Uncharacterized protein</fullName>
    </submittedName>
</protein>
<keyword evidence="2" id="KW-1185">Reference proteome</keyword>
<dbReference type="Proteomes" id="UP000054018">
    <property type="component" value="Unassembled WGS sequence"/>
</dbReference>
<dbReference type="EMBL" id="KN833764">
    <property type="protein sequence ID" value="KIK20465.1"/>
    <property type="molecule type" value="Genomic_DNA"/>
</dbReference>
<proteinExistence type="predicted"/>
<dbReference type="AlphaFoldDB" id="A0A0C9Y741"/>
<name>A0A0C9Y741_9AGAM</name>
<reference evidence="2" key="2">
    <citation type="submission" date="2015-01" db="EMBL/GenBank/DDBJ databases">
        <title>Evolutionary Origins and Diversification of the Mycorrhizal Mutualists.</title>
        <authorList>
            <consortium name="DOE Joint Genome Institute"/>
            <consortium name="Mycorrhizal Genomics Consortium"/>
            <person name="Kohler A."/>
            <person name="Kuo A."/>
            <person name="Nagy L.G."/>
            <person name="Floudas D."/>
            <person name="Copeland A."/>
            <person name="Barry K.W."/>
            <person name="Cichocki N."/>
            <person name="Veneault-Fourrey C."/>
            <person name="LaButti K."/>
            <person name="Lindquist E.A."/>
            <person name="Lipzen A."/>
            <person name="Lundell T."/>
            <person name="Morin E."/>
            <person name="Murat C."/>
            <person name="Riley R."/>
            <person name="Ohm R."/>
            <person name="Sun H."/>
            <person name="Tunlid A."/>
            <person name="Henrissat B."/>
            <person name="Grigoriev I.V."/>
            <person name="Hibbett D.S."/>
            <person name="Martin F."/>
        </authorList>
    </citation>
    <scope>NUCLEOTIDE SEQUENCE [LARGE SCALE GENOMIC DNA]</scope>
    <source>
        <strain evidence="2">441</strain>
    </source>
</reference>
<evidence type="ECO:0000313" key="1">
    <source>
        <dbReference type="EMBL" id="KIK20465.1"/>
    </source>
</evidence>
<evidence type="ECO:0000313" key="2">
    <source>
        <dbReference type="Proteomes" id="UP000054018"/>
    </source>
</evidence>
<accession>A0A0C9Y741</accession>
<organism evidence="1 2">
    <name type="scientific">Pisolithus microcarpus 441</name>
    <dbReference type="NCBI Taxonomy" id="765257"/>
    <lineage>
        <taxon>Eukaryota</taxon>
        <taxon>Fungi</taxon>
        <taxon>Dikarya</taxon>
        <taxon>Basidiomycota</taxon>
        <taxon>Agaricomycotina</taxon>
        <taxon>Agaricomycetes</taxon>
        <taxon>Agaricomycetidae</taxon>
        <taxon>Boletales</taxon>
        <taxon>Sclerodermatineae</taxon>
        <taxon>Pisolithaceae</taxon>
        <taxon>Pisolithus</taxon>
    </lineage>
</organism>
<sequence length="61" mass="7031">MRHPNSHFREQVSFGLVGNLKAQLQELHRSKLRRTADENVIGEMTRLECVVMLAKIDLASR</sequence>